<proteinExistence type="predicted"/>
<feature type="transmembrane region" description="Helical" evidence="1">
    <location>
        <begin position="31"/>
        <end position="51"/>
    </location>
</feature>
<dbReference type="AlphaFoldDB" id="A0A1N6NZE8"/>
<dbReference type="STRING" id="1017273.SAMN05443094_101325"/>
<dbReference type="RefSeq" id="WP_045849501.1">
    <property type="nucleotide sequence ID" value="NZ_FTLX01000001.1"/>
</dbReference>
<reference evidence="3 4" key="1">
    <citation type="submission" date="2017-01" db="EMBL/GenBank/DDBJ databases">
        <authorList>
            <person name="Mah S.A."/>
            <person name="Swanson W.J."/>
            <person name="Moy G.W."/>
            <person name="Vacquier V.D."/>
        </authorList>
    </citation>
    <scope>NUCLEOTIDE SEQUENCE [LARGE SCALE GENOMIC DNA]</scope>
    <source>
        <strain evidence="3 4">NIO-1016</strain>
    </source>
</reference>
<dbReference type="Proteomes" id="UP000186385">
    <property type="component" value="Unassembled WGS sequence"/>
</dbReference>
<accession>A0A1N6NZE8</accession>
<evidence type="ECO:0000313" key="4">
    <source>
        <dbReference type="Proteomes" id="UP000186385"/>
    </source>
</evidence>
<keyword evidence="1" id="KW-1133">Transmembrane helix</keyword>
<evidence type="ECO:0000313" key="5">
    <source>
        <dbReference type="Proteomes" id="UP000215545"/>
    </source>
</evidence>
<keyword evidence="5" id="KW-1185">Reference proteome</keyword>
<evidence type="ECO:0000313" key="3">
    <source>
        <dbReference type="EMBL" id="SIP97377.1"/>
    </source>
</evidence>
<keyword evidence="1" id="KW-0812">Transmembrane</keyword>
<reference evidence="5" key="2">
    <citation type="submission" date="2017-03" db="EMBL/GenBank/DDBJ databases">
        <title>Bacillus sp. V-88(T) DSM27956, whole genome shotgun sequencing project.</title>
        <authorList>
            <person name="Dastager S.G."/>
            <person name="Neurgaonkar P.S."/>
            <person name="Dharne M.S."/>
        </authorList>
    </citation>
    <scope>NUCLEOTIDE SEQUENCE [LARGE SCALE GENOMIC DNA]</scope>
    <source>
        <strain evidence="5">DSM 25145</strain>
    </source>
</reference>
<dbReference type="EMBL" id="MWSK01000001">
    <property type="protein sequence ID" value="OXS80188.1"/>
    <property type="molecule type" value="Genomic_DNA"/>
</dbReference>
<organism evidence="3 4">
    <name type="scientific">Domibacillus enclensis</name>
    <dbReference type="NCBI Taxonomy" id="1017273"/>
    <lineage>
        <taxon>Bacteria</taxon>
        <taxon>Bacillati</taxon>
        <taxon>Bacillota</taxon>
        <taxon>Bacilli</taxon>
        <taxon>Bacillales</taxon>
        <taxon>Bacillaceae</taxon>
        <taxon>Domibacillus</taxon>
    </lineage>
</organism>
<keyword evidence="1" id="KW-0472">Membrane</keyword>
<dbReference type="EMBL" id="FTLX01000001">
    <property type="protein sequence ID" value="SIP97377.1"/>
    <property type="molecule type" value="Genomic_DNA"/>
</dbReference>
<evidence type="ECO:0000313" key="2">
    <source>
        <dbReference type="EMBL" id="OXS80188.1"/>
    </source>
</evidence>
<reference evidence="2" key="3">
    <citation type="submission" date="2017-03" db="EMBL/GenBank/DDBJ databases">
        <authorList>
            <person name="Dastager S.G."/>
            <person name="Neurgaonkar P.S."/>
            <person name="Dharne M.S."/>
        </authorList>
    </citation>
    <scope>NUCLEOTIDE SEQUENCE</scope>
    <source>
        <strain evidence="2">DSM 25145</strain>
    </source>
</reference>
<sequence>MYVILATIATAAALFLLTMLSFELALLLAVSLIIGFLFQILYVLNTISYTIQFKKGEPEKDKVKQAYKQYMEEKRRRDQREE</sequence>
<evidence type="ECO:0000256" key="1">
    <source>
        <dbReference type="SAM" id="Phobius"/>
    </source>
</evidence>
<protein>
    <submittedName>
        <fullName evidence="3">Uncharacterized protein</fullName>
    </submittedName>
</protein>
<gene>
    <name evidence="2" type="ORF">B1B05_01540</name>
    <name evidence="3" type="ORF">SAMN05443094_101325</name>
</gene>
<dbReference type="Proteomes" id="UP000215545">
    <property type="component" value="Unassembled WGS sequence"/>
</dbReference>
<name>A0A1N6NZE8_9BACI</name>